<sequence length="86" mass="9211">MRPLLRLEYGMTRTLRRAAPSSAFRRQEAAEILPALLGGVVGQRLGVAPALLLAELVVRVAVGVAKRGARGEVHGDREGDLPSEQL</sequence>
<dbReference type="Proteomes" id="UP000192582">
    <property type="component" value="Unassembled WGS sequence"/>
</dbReference>
<dbReference type="EMBL" id="FWWU01000009">
    <property type="protein sequence ID" value="SMB96198.1"/>
    <property type="molecule type" value="Genomic_DNA"/>
</dbReference>
<evidence type="ECO:0000313" key="2">
    <source>
        <dbReference type="Proteomes" id="UP000192582"/>
    </source>
</evidence>
<accession>A0A1W1VS72</accession>
<name>A0A1W1VS72_9DEIO</name>
<evidence type="ECO:0000313" key="1">
    <source>
        <dbReference type="EMBL" id="SMB96198.1"/>
    </source>
</evidence>
<proteinExistence type="predicted"/>
<gene>
    <name evidence="1" type="ORF">SAMN00790413_03194</name>
</gene>
<dbReference type="AlphaFoldDB" id="A0A1W1VS72"/>
<protein>
    <submittedName>
        <fullName evidence="1">Uncharacterized protein</fullName>
    </submittedName>
</protein>
<dbReference type="STRING" id="695939.SAMN00790413_03194"/>
<keyword evidence="2" id="KW-1185">Reference proteome</keyword>
<reference evidence="1 2" key="1">
    <citation type="submission" date="2017-04" db="EMBL/GenBank/DDBJ databases">
        <authorList>
            <person name="Afonso C.L."/>
            <person name="Miller P.J."/>
            <person name="Scott M.A."/>
            <person name="Spackman E."/>
            <person name="Goraichik I."/>
            <person name="Dimitrov K.M."/>
            <person name="Suarez D.L."/>
            <person name="Swayne D.E."/>
        </authorList>
    </citation>
    <scope>NUCLEOTIDE SEQUENCE [LARGE SCALE GENOMIC DNA]</scope>
    <source>
        <strain evidence="1 2">KR-140</strain>
    </source>
</reference>
<organism evidence="1 2">
    <name type="scientific">Deinococcus hopiensis KR-140</name>
    <dbReference type="NCBI Taxonomy" id="695939"/>
    <lineage>
        <taxon>Bacteria</taxon>
        <taxon>Thermotogati</taxon>
        <taxon>Deinococcota</taxon>
        <taxon>Deinococci</taxon>
        <taxon>Deinococcales</taxon>
        <taxon>Deinococcaceae</taxon>
        <taxon>Deinococcus</taxon>
    </lineage>
</organism>